<dbReference type="PANTHER" id="PTHR45689">
    <property type="entry name" value="I[[H]] CHANNEL, ISOFORM E"/>
    <property type="match status" value="1"/>
</dbReference>
<dbReference type="GO" id="GO:0003254">
    <property type="term" value="P:regulation of membrane depolarization"/>
    <property type="evidence" value="ECO:0007669"/>
    <property type="project" value="TreeGrafter"/>
</dbReference>
<dbReference type="Gene3D" id="1.10.287.630">
    <property type="entry name" value="Helix hairpin bin"/>
    <property type="match status" value="1"/>
</dbReference>
<proteinExistence type="predicted"/>
<name>A0A0V0QFZ8_PSEPJ</name>
<reference evidence="3 4" key="1">
    <citation type="journal article" date="2015" name="Sci. Rep.">
        <title>Genome of the facultative scuticociliatosis pathogen Pseudocohnilembus persalinus provides insight into its virulence through horizontal gene transfer.</title>
        <authorList>
            <person name="Xiong J."/>
            <person name="Wang G."/>
            <person name="Cheng J."/>
            <person name="Tian M."/>
            <person name="Pan X."/>
            <person name="Warren A."/>
            <person name="Jiang C."/>
            <person name="Yuan D."/>
            <person name="Miao W."/>
        </authorList>
    </citation>
    <scope>NUCLEOTIDE SEQUENCE [LARGE SCALE GENOMIC DNA]</scope>
    <source>
        <strain evidence="3">36N120E</strain>
    </source>
</reference>
<dbReference type="SUPFAM" id="SSF51206">
    <property type="entry name" value="cAMP-binding domain-like"/>
    <property type="match status" value="1"/>
</dbReference>
<dbReference type="InterPro" id="IPR000595">
    <property type="entry name" value="cNMP-bd_dom"/>
</dbReference>
<dbReference type="InterPro" id="IPR014710">
    <property type="entry name" value="RmlC-like_jellyroll"/>
</dbReference>
<evidence type="ECO:0000256" key="1">
    <source>
        <dbReference type="SAM" id="Phobius"/>
    </source>
</evidence>
<sequence>MQQSSRKIDSFQKNVKQQQLFYNDQSQQQLQEFKDKFDMENQSVCCDSSLQDSSMPSQNGTQMILRFIILIVFGIDTLLSTSVGFYRKVLCHITAICRNLLCILEVKILEYPQTWRHEEDSINADWDENYQHCFYWAIATVMLIGSKGNNNIEAWFTILTILTCVGVFAYTISEIANIIDDINKDSINYKNELAIINKYMKSLGTSIEIQSKVRNYLEFLHQYSTENPKKETTPVLEKLPLQLRQELVKENNYNLLKQFPQFRQMFSANTLDQLCEIMQEQLYLNEEIVFQQDQTEEISIYLIHKGQVNLYNQQNDSDQIEGFQRQKEQNTLLKMCQQGDIFGTFGQIFKFTAKCVDSCTLYKILKSDFDMVMRDNEQDLEKIKMIKDRLFLNRGINRITSQSCMICGLLTHPEEKCPQVHFVPTSNDILRINYSQDVIRNENVPNQEVFQRSESNMKQILEMKQANRLKKINIQKQLNLIEKKILRKPRQTLRDKESQKYNTLLEFDELNAYALYFQTELQKETEHFLHNQVYSNRTYQNWLKYFKDNNKIDCYGNEQGGIWFIIWLDKYLEEQQVYCDDIEDDVNINGNEESLKQGNINSYNIITEHNDDDDHDNKNLFQTQIDLLRNQSTSQQFNQQGINTVEQQKNHYFKGSSISSSYYYNKEGTSEFQEQHPQYNMKESSKYNITTYNSTNNNNQNNNQNNIKISLVDKDKEDEDFQKVPDFTESILYNNNKEYQK</sequence>
<keyword evidence="1" id="KW-0812">Transmembrane</keyword>
<feature type="transmembrane region" description="Helical" evidence="1">
    <location>
        <begin position="63"/>
        <end position="86"/>
    </location>
</feature>
<protein>
    <submittedName>
        <fullName evidence="3">Cyclic nucleotide-binding protein</fullName>
    </submittedName>
</protein>
<dbReference type="InterPro" id="IPR051413">
    <property type="entry name" value="K/Na_HCN_channel"/>
</dbReference>
<keyword evidence="1" id="KW-0472">Membrane</keyword>
<dbReference type="Proteomes" id="UP000054937">
    <property type="component" value="Unassembled WGS sequence"/>
</dbReference>
<dbReference type="PANTHER" id="PTHR45689:SF5">
    <property type="entry name" value="I[[H]] CHANNEL, ISOFORM E"/>
    <property type="match status" value="1"/>
</dbReference>
<dbReference type="EMBL" id="LDAU01000176">
    <property type="protein sequence ID" value="KRX01124.1"/>
    <property type="molecule type" value="Genomic_DNA"/>
</dbReference>
<dbReference type="GO" id="GO:0098855">
    <property type="term" value="C:HCN channel complex"/>
    <property type="evidence" value="ECO:0007669"/>
    <property type="project" value="TreeGrafter"/>
</dbReference>
<dbReference type="InterPro" id="IPR018490">
    <property type="entry name" value="cNMP-bd_dom_sf"/>
</dbReference>
<dbReference type="GO" id="GO:0035725">
    <property type="term" value="P:sodium ion transmembrane transport"/>
    <property type="evidence" value="ECO:0007669"/>
    <property type="project" value="TreeGrafter"/>
</dbReference>
<dbReference type="Gene3D" id="2.60.120.10">
    <property type="entry name" value="Jelly Rolls"/>
    <property type="match status" value="1"/>
</dbReference>
<accession>A0A0V0QFZ8</accession>
<dbReference type="Pfam" id="PF00027">
    <property type="entry name" value="cNMP_binding"/>
    <property type="match status" value="1"/>
</dbReference>
<evidence type="ECO:0000259" key="2">
    <source>
        <dbReference type="Pfam" id="PF00027"/>
    </source>
</evidence>
<evidence type="ECO:0000313" key="4">
    <source>
        <dbReference type="Proteomes" id="UP000054937"/>
    </source>
</evidence>
<dbReference type="CDD" id="cd00038">
    <property type="entry name" value="CAP_ED"/>
    <property type="match status" value="1"/>
</dbReference>
<gene>
    <name evidence="3" type="ORF">PPERSA_08225</name>
</gene>
<dbReference type="GO" id="GO:0005249">
    <property type="term" value="F:voltage-gated potassium channel activity"/>
    <property type="evidence" value="ECO:0007669"/>
    <property type="project" value="TreeGrafter"/>
</dbReference>
<organism evidence="3 4">
    <name type="scientific">Pseudocohnilembus persalinus</name>
    <name type="common">Ciliate</name>
    <dbReference type="NCBI Taxonomy" id="266149"/>
    <lineage>
        <taxon>Eukaryota</taxon>
        <taxon>Sar</taxon>
        <taxon>Alveolata</taxon>
        <taxon>Ciliophora</taxon>
        <taxon>Intramacronucleata</taxon>
        <taxon>Oligohymenophorea</taxon>
        <taxon>Scuticociliatia</taxon>
        <taxon>Philasterida</taxon>
        <taxon>Pseudocohnilembidae</taxon>
        <taxon>Pseudocohnilembus</taxon>
    </lineage>
</organism>
<keyword evidence="1" id="KW-1133">Transmembrane helix</keyword>
<dbReference type="SUPFAM" id="SSF81324">
    <property type="entry name" value="Voltage-gated potassium channels"/>
    <property type="match status" value="1"/>
</dbReference>
<dbReference type="OrthoDB" id="421226at2759"/>
<dbReference type="Gene3D" id="1.10.287.70">
    <property type="match status" value="1"/>
</dbReference>
<evidence type="ECO:0000313" key="3">
    <source>
        <dbReference type="EMBL" id="KRX01124.1"/>
    </source>
</evidence>
<dbReference type="InParanoid" id="A0A0V0QFZ8"/>
<dbReference type="AlphaFoldDB" id="A0A0V0QFZ8"/>
<comment type="caution">
    <text evidence="3">The sequence shown here is derived from an EMBL/GenBank/DDBJ whole genome shotgun (WGS) entry which is preliminary data.</text>
</comment>
<feature type="domain" description="Cyclic nucleotide-binding" evidence="2">
    <location>
        <begin position="283"/>
        <end position="375"/>
    </location>
</feature>
<keyword evidence="4" id="KW-1185">Reference proteome</keyword>